<dbReference type="AlphaFoldDB" id="A0A556U4R0"/>
<comment type="caution">
    <text evidence="1">The sequence shown here is derived from an EMBL/GenBank/DDBJ whole genome shotgun (WGS) entry which is preliminary data.</text>
</comment>
<proteinExistence type="predicted"/>
<sequence>MQSHSLAVRAQRFDLSIVPLRAPRAMSAPRRTHALQTLKAKIYCPSNYLKHTNAQIRTCTIHGREAFSLPFPALHNPLAPFEMKRKGRLLLPQLHKGSVIPGWLHSLSPQSSLQEF</sequence>
<reference evidence="1 2" key="1">
    <citation type="journal article" date="2019" name="Genome Biol. Evol.">
        <title>Whole-Genome Sequencing of the Giant Devil Catfish, Bagarius yarrelli.</title>
        <authorList>
            <person name="Jiang W."/>
            <person name="Lv Y."/>
            <person name="Cheng L."/>
            <person name="Yang K."/>
            <person name="Chao B."/>
            <person name="Wang X."/>
            <person name="Li Y."/>
            <person name="Pan X."/>
            <person name="You X."/>
            <person name="Zhang Y."/>
            <person name="Yang J."/>
            <person name="Li J."/>
            <person name="Zhang X."/>
            <person name="Liu S."/>
            <person name="Sun C."/>
            <person name="Yang J."/>
            <person name="Shi Q."/>
        </authorList>
    </citation>
    <scope>NUCLEOTIDE SEQUENCE [LARGE SCALE GENOMIC DNA]</scope>
    <source>
        <strain evidence="1">JWS20170419001</strain>
        <tissue evidence="1">Muscle</tissue>
    </source>
</reference>
<evidence type="ECO:0000313" key="1">
    <source>
        <dbReference type="EMBL" id="TSM68879.1"/>
    </source>
</evidence>
<accession>A0A556U4R0</accession>
<dbReference type="EMBL" id="VCAZ01000048">
    <property type="protein sequence ID" value="TSM68879.1"/>
    <property type="molecule type" value="Genomic_DNA"/>
</dbReference>
<evidence type="ECO:0000313" key="2">
    <source>
        <dbReference type="Proteomes" id="UP000319801"/>
    </source>
</evidence>
<protein>
    <submittedName>
        <fullName evidence="1">Uncharacterized protein</fullName>
    </submittedName>
</protein>
<organism evidence="1 2">
    <name type="scientific">Bagarius yarrelli</name>
    <name type="common">Goonch</name>
    <name type="synonym">Bagrus yarrelli</name>
    <dbReference type="NCBI Taxonomy" id="175774"/>
    <lineage>
        <taxon>Eukaryota</taxon>
        <taxon>Metazoa</taxon>
        <taxon>Chordata</taxon>
        <taxon>Craniata</taxon>
        <taxon>Vertebrata</taxon>
        <taxon>Euteleostomi</taxon>
        <taxon>Actinopterygii</taxon>
        <taxon>Neopterygii</taxon>
        <taxon>Teleostei</taxon>
        <taxon>Ostariophysi</taxon>
        <taxon>Siluriformes</taxon>
        <taxon>Sisoridae</taxon>
        <taxon>Sisorinae</taxon>
        <taxon>Bagarius</taxon>
    </lineage>
</organism>
<gene>
    <name evidence="1" type="ORF">Baya_8346</name>
</gene>
<name>A0A556U4R0_BAGYA</name>
<dbReference type="Proteomes" id="UP000319801">
    <property type="component" value="Unassembled WGS sequence"/>
</dbReference>
<keyword evidence="2" id="KW-1185">Reference proteome</keyword>